<comment type="subcellular location">
    <subcellularLocation>
        <location evidence="1">Cytoplasm</location>
        <location evidence="1">Cytoskeleton</location>
    </subcellularLocation>
</comment>
<feature type="region of interest" description="Disordered" evidence="8">
    <location>
        <begin position="1"/>
        <end position="37"/>
    </location>
</feature>
<dbReference type="SUPFAM" id="SSF103657">
    <property type="entry name" value="BAR/IMD domain-like"/>
    <property type="match status" value="1"/>
</dbReference>
<feature type="compositionally biased region" description="Polar residues" evidence="8">
    <location>
        <begin position="341"/>
        <end position="353"/>
    </location>
</feature>
<dbReference type="Gene3D" id="2.30.30.40">
    <property type="entry name" value="SH3 Domains"/>
    <property type="match status" value="1"/>
</dbReference>
<feature type="compositionally biased region" description="Polar residues" evidence="8">
    <location>
        <begin position="726"/>
        <end position="764"/>
    </location>
</feature>
<keyword evidence="5" id="KW-0206">Cytoskeleton</keyword>
<feature type="compositionally biased region" description="Polar residues" evidence="8">
    <location>
        <begin position="900"/>
        <end position="911"/>
    </location>
</feature>
<dbReference type="SMART" id="SM00055">
    <property type="entry name" value="FCH"/>
    <property type="match status" value="1"/>
</dbReference>
<dbReference type="OrthoDB" id="19092at2759"/>
<feature type="compositionally biased region" description="Pro residues" evidence="8">
    <location>
        <begin position="359"/>
        <end position="374"/>
    </location>
</feature>
<dbReference type="PRINTS" id="PR00452">
    <property type="entry name" value="SH3DOMAIN"/>
</dbReference>
<protein>
    <recommendedName>
        <fullName evidence="13">SH3 domain-containing protein</fullName>
    </recommendedName>
</protein>
<dbReference type="SUPFAM" id="SSF50044">
    <property type="entry name" value="SH3-domain"/>
    <property type="match status" value="1"/>
</dbReference>
<keyword evidence="7" id="KW-0175">Coiled coil</keyword>
<dbReference type="CDD" id="cd00174">
    <property type="entry name" value="SH3"/>
    <property type="match status" value="1"/>
</dbReference>
<evidence type="ECO:0000256" key="6">
    <source>
        <dbReference type="PROSITE-ProRule" id="PRU00192"/>
    </source>
</evidence>
<name>A0A316VCC1_9BASI</name>
<dbReference type="Proteomes" id="UP000245771">
    <property type="component" value="Unassembled WGS sequence"/>
</dbReference>
<evidence type="ECO:0000256" key="3">
    <source>
        <dbReference type="ARBA" id="ARBA00022490"/>
    </source>
</evidence>
<dbReference type="GO" id="GO:0120104">
    <property type="term" value="C:mitotic actomyosin contractile ring, proximal layer"/>
    <property type="evidence" value="ECO:0007669"/>
    <property type="project" value="TreeGrafter"/>
</dbReference>
<dbReference type="PANTHER" id="PTHR23065:SF7">
    <property type="entry name" value="NOSTRIN, ISOFORM H"/>
    <property type="match status" value="1"/>
</dbReference>
<dbReference type="CDD" id="cd07651">
    <property type="entry name" value="F-BAR_PombeCdc15_like"/>
    <property type="match status" value="1"/>
</dbReference>
<evidence type="ECO:0000256" key="8">
    <source>
        <dbReference type="SAM" id="MobiDB-lite"/>
    </source>
</evidence>
<feature type="compositionally biased region" description="Low complexity" evidence="8">
    <location>
        <begin position="888"/>
        <end position="899"/>
    </location>
</feature>
<dbReference type="STRING" id="1280837.A0A316VCC1"/>
<feature type="compositionally biased region" description="Low complexity" evidence="8">
    <location>
        <begin position="1018"/>
        <end position="1031"/>
    </location>
</feature>
<dbReference type="GO" id="GO:0005543">
    <property type="term" value="F:phospholipid binding"/>
    <property type="evidence" value="ECO:0007669"/>
    <property type="project" value="TreeGrafter"/>
</dbReference>
<dbReference type="EMBL" id="KZ819604">
    <property type="protein sequence ID" value="PWN33631.1"/>
    <property type="molecule type" value="Genomic_DNA"/>
</dbReference>
<evidence type="ECO:0000313" key="11">
    <source>
        <dbReference type="EMBL" id="PWN33631.1"/>
    </source>
</evidence>
<gene>
    <name evidence="11" type="ORF">FA14DRAFT_161389</name>
</gene>
<feature type="region of interest" description="Disordered" evidence="8">
    <location>
        <begin position="445"/>
        <end position="1042"/>
    </location>
</feature>
<evidence type="ECO:0000256" key="5">
    <source>
        <dbReference type="ARBA" id="ARBA00023212"/>
    </source>
</evidence>
<dbReference type="SMART" id="SM00326">
    <property type="entry name" value="SH3"/>
    <property type="match status" value="1"/>
</dbReference>
<feature type="compositionally biased region" description="Polar residues" evidence="8">
    <location>
        <begin position="778"/>
        <end position="797"/>
    </location>
</feature>
<dbReference type="PRINTS" id="PR00499">
    <property type="entry name" value="P67PHOX"/>
</dbReference>
<feature type="compositionally biased region" description="Polar residues" evidence="8">
    <location>
        <begin position="398"/>
        <end position="416"/>
    </location>
</feature>
<keyword evidence="4" id="KW-0597">Phosphoprotein</keyword>
<feature type="compositionally biased region" description="Polar residues" evidence="8">
    <location>
        <begin position="846"/>
        <end position="857"/>
    </location>
</feature>
<dbReference type="InParanoid" id="A0A316VCC1"/>
<dbReference type="GO" id="GO:0009898">
    <property type="term" value="C:cytoplasmic side of plasma membrane"/>
    <property type="evidence" value="ECO:0007669"/>
    <property type="project" value="TreeGrafter"/>
</dbReference>
<dbReference type="GO" id="GO:0030036">
    <property type="term" value="P:actin cytoskeleton organization"/>
    <property type="evidence" value="ECO:0007669"/>
    <property type="project" value="UniProtKB-ARBA"/>
</dbReference>
<dbReference type="FunCoup" id="A0A316VCC1">
    <property type="interactions" value="22"/>
</dbReference>
<proteinExistence type="predicted"/>
<dbReference type="PROSITE" id="PS50002">
    <property type="entry name" value="SH3"/>
    <property type="match status" value="1"/>
</dbReference>
<evidence type="ECO:0000259" key="10">
    <source>
        <dbReference type="PROSITE" id="PS51741"/>
    </source>
</evidence>
<feature type="compositionally biased region" description="Polar residues" evidence="8">
    <location>
        <begin position="989"/>
        <end position="1017"/>
    </location>
</feature>
<feature type="compositionally biased region" description="Polar residues" evidence="8">
    <location>
        <begin position="805"/>
        <end position="839"/>
    </location>
</feature>
<keyword evidence="12" id="KW-1185">Reference proteome</keyword>
<reference evidence="11 12" key="1">
    <citation type="journal article" date="2018" name="Mol. Biol. Evol.">
        <title>Broad Genomic Sampling Reveals a Smut Pathogenic Ancestry of the Fungal Clade Ustilaginomycotina.</title>
        <authorList>
            <person name="Kijpornyongpan T."/>
            <person name="Mondo S.J."/>
            <person name="Barry K."/>
            <person name="Sandor L."/>
            <person name="Lee J."/>
            <person name="Lipzen A."/>
            <person name="Pangilinan J."/>
            <person name="LaButti K."/>
            <person name="Hainaut M."/>
            <person name="Henrissat B."/>
            <person name="Grigoriev I.V."/>
            <person name="Spatafora J.W."/>
            <person name="Aime M.C."/>
        </authorList>
    </citation>
    <scope>NUCLEOTIDE SEQUENCE [LARGE SCALE GENOMIC DNA]</scope>
    <source>
        <strain evidence="11 12">MCA 3882</strain>
    </source>
</reference>
<feature type="compositionally biased region" description="Polar residues" evidence="8">
    <location>
        <begin position="466"/>
        <end position="510"/>
    </location>
</feature>
<keyword evidence="2 6" id="KW-0728">SH3 domain</keyword>
<dbReference type="PANTHER" id="PTHR23065">
    <property type="entry name" value="PROLINE-SERINE-THREONINE PHOSPHATASE INTERACTING PROTEIN 1"/>
    <property type="match status" value="1"/>
</dbReference>
<evidence type="ECO:0000259" key="9">
    <source>
        <dbReference type="PROSITE" id="PS50002"/>
    </source>
</evidence>
<evidence type="ECO:0000256" key="2">
    <source>
        <dbReference type="ARBA" id="ARBA00022443"/>
    </source>
</evidence>
<dbReference type="FunFam" id="2.30.30.40:FF:000312">
    <property type="entry name" value="Related to Cell division control protein 15"/>
    <property type="match status" value="1"/>
</dbReference>
<dbReference type="InterPro" id="IPR031160">
    <property type="entry name" value="F_BAR_dom"/>
</dbReference>
<evidence type="ECO:0000313" key="12">
    <source>
        <dbReference type="Proteomes" id="UP000245771"/>
    </source>
</evidence>
<feature type="region of interest" description="Disordered" evidence="8">
    <location>
        <begin position="321"/>
        <end position="429"/>
    </location>
</feature>
<keyword evidence="3" id="KW-0963">Cytoplasm</keyword>
<sequence length="1110" mass="119489">MPSDRRERSGSAGSAKSAASRASSSMGRDGGEAGRRMAAEDELIRRELQDQTTFCNSFWGSQDAGYPIMQARMKNSARIVDDVRAMYKERAEIEAEYAKRLAKLSKQQFGRDETGSMKHALEIVRGEIEQTAKTHADLSNVFKKDLEGQLGEFQNRIQSQRKGPLTNIEKLYKQKITQESYVNKSRDKYEQDCIRINGYTAQSSLVQGRDLEKVTTKLDKAQSTVNGNDKDYQNFVRALKDTTLRWNSEWKSYLDQCQDLEEERLEFLKSNLWNYANAISAVCVADDQSCERVRVSLEACEAPRDIMDFIHRAGTGAAIPDPPEYINYGRGQPPPARPTYKTANFHRSSTRPSTFIAPTAPPINPAAANAPPPSESRRDSFGRGGGPPGDVSGLASEFSRQTISGDQENENVNSSRAPPGGVALPGMINSASTLAGDGFGGGESLLRSENSNRRISAKKFLERTPSRSQTGMSKSGTNGPAGMQSAQSTYSNAQQSDALSNSDTTGTMGTTIIKPALPPASVDTLSGNSEPNNDDPIARALADLRNKPSRSPAPQQGRGPTPSGRPGAGGAMHSFGSVGRQTGGEMATSPGAYSSPSNHGENRARSPSAAFMQGPERAVSPQPDEEIVGRYGQSFPGERRTLSRQNSNASRHSRLSMQAPPPGQQQAPGRARSPGPMGDTSGFAGVGARGRSPSPQPFQQQPGRSPQRQSVQAPASQQSQYQQRQAGSIPQSRPGQPKSNSFNTPQRSTTPLGISLDASGSVTHDQMADDFIKRTGSVGPQQGHTMTPQQLPPQQVSGLPHHMQHQASFNSGHPSQQSPFGAQHGSQYSAVSSQQSTPIRQGPQFGAQSGYAQTPTHGTPGAPAGYQQTPPPQQARQDTMNSLGRQTGAPFAAGGASAGYQSPSPYNQRPASATAPPVNAQVSTPGHSYAQPQPPQPQQPQPMYGQQPPAPQETAASAYMHQYQQQSYQPQPQPPMQAQQHPSMAGGPQQAQYGQWNAPSNAQPTPTNGAYPNNQVHQPIAQTPTAPAPNANQPPPTGQYSNEGKPILFYVKALYDYEAQLQEEFSFTGGDVIAVWETNADGWWQGELLDDARRRPGSNTFPSNFVSLLN</sequence>
<dbReference type="Gene3D" id="1.20.1270.60">
    <property type="entry name" value="Arfaptin homology (AH) domain/BAR domain"/>
    <property type="match status" value="1"/>
</dbReference>
<dbReference type="GeneID" id="37020877"/>
<accession>A0A316VCC1</accession>
<evidence type="ECO:0008006" key="13">
    <source>
        <dbReference type="Google" id="ProtNLM"/>
    </source>
</evidence>
<dbReference type="AlphaFoldDB" id="A0A316VCC1"/>
<dbReference type="FunFam" id="1.20.1270.60:FF:000045">
    <property type="entry name" value="Cell division control protein"/>
    <property type="match status" value="1"/>
</dbReference>
<evidence type="ECO:0000256" key="4">
    <source>
        <dbReference type="ARBA" id="ARBA00022553"/>
    </source>
</evidence>
<dbReference type="PROSITE" id="PS51741">
    <property type="entry name" value="F_BAR"/>
    <property type="match status" value="1"/>
</dbReference>
<dbReference type="Pfam" id="PF00018">
    <property type="entry name" value="SH3_1"/>
    <property type="match status" value="1"/>
</dbReference>
<dbReference type="InterPro" id="IPR027267">
    <property type="entry name" value="AH/BAR_dom_sf"/>
</dbReference>
<feature type="compositionally biased region" description="Polar residues" evidence="8">
    <location>
        <begin position="874"/>
        <end position="885"/>
    </location>
</feature>
<dbReference type="InterPro" id="IPR001060">
    <property type="entry name" value="FCH_dom"/>
</dbReference>
<dbReference type="InterPro" id="IPR001452">
    <property type="entry name" value="SH3_domain"/>
</dbReference>
<organism evidence="11 12">
    <name type="scientific">Meira miltonrushii</name>
    <dbReference type="NCBI Taxonomy" id="1280837"/>
    <lineage>
        <taxon>Eukaryota</taxon>
        <taxon>Fungi</taxon>
        <taxon>Dikarya</taxon>
        <taxon>Basidiomycota</taxon>
        <taxon>Ustilaginomycotina</taxon>
        <taxon>Exobasidiomycetes</taxon>
        <taxon>Exobasidiales</taxon>
        <taxon>Brachybasidiaceae</taxon>
        <taxon>Meira</taxon>
    </lineage>
</organism>
<feature type="compositionally biased region" description="Low complexity" evidence="8">
    <location>
        <begin position="689"/>
        <end position="725"/>
    </location>
</feature>
<feature type="compositionally biased region" description="Low complexity" evidence="8">
    <location>
        <begin position="955"/>
        <end position="985"/>
    </location>
</feature>
<evidence type="ECO:0000256" key="7">
    <source>
        <dbReference type="PROSITE-ProRule" id="PRU01077"/>
    </source>
</evidence>
<feature type="compositionally biased region" description="Low complexity" evidence="8">
    <location>
        <begin position="10"/>
        <end position="27"/>
    </location>
</feature>
<feature type="domain" description="F-BAR" evidence="10">
    <location>
        <begin position="52"/>
        <end position="305"/>
    </location>
</feature>
<evidence type="ECO:0000256" key="1">
    <source>
        <dbReference type="ARBA" id="ARBA00004245"/>
    </source>
</evidence>
<feature type="domain" description="SH3" evidence="9">
    <location>
        <begin position="1046"/>
        <end position="1110"/>
    </location>
</feature>
<dbReference type="Pfam" id="PF00611">
    <property type="entry name" value="FCH"/>
    <property type="match status" value="1"/>
</dbReference>
<dbReference type="InterPro" id="IPR036028">
    <property type="entry name" value="SH3-like_dom_sf"/>
</dbReference>
<dbReference type="RefSeq" id="XP_025353933.1">
    <property type="nucleotide sequence ID" value="XM_025499096.1"/>
</dbReference>